<keyword evidence="6" id="KW-1185">Reference proteome</keyword>
<reference evidence="5 6" key="1">
    <citation type="submission" date="2021-06" db="EMBL/GenBank/DDBJ databases">
        <title>Complete genome of Haloferula helveola possessing various polysaccharide degrading enzymes.</title>
        <authorList>
            <person name="Takami H."/>
            <person name="Huang C."/>
            <person name="Hamasaki K."/>
        </authorList>
    </citation>
    <scope>NUCLEOTIDE SEQUENCE [LARGE SCALE GENOMIC DNA]</scope>
    <source>
        <strain evidence="5 6">CN-1</strain>
    </source>
</reference>
<evidence type="ECO:0000256" key="3">
    <source>
        <dbReference type="SAM" id="SignalP"/>
    </source>
</evidence>
<dbReference type="EMBL" id="AP024702">
    <property type="protein sequence ID" value="BCX46422.1"/>
    <property type="molecule type" value="Genomic_DNA"/>
</dbReference>
<dbReference type="InterPro" id="IPR000914">
    <property type="entry name" value="SBP_5_dom"/>
</dbReference>
<dbReference type="Pfam" id="PF00496">
    <property type="entry name" value="SBP_bac_5"/>
    <property type="match status" value="1"/>
</dbReference>
<dbReference type="SUPFAM" id="SSF53850">
    <property type="entry name" value="Periplasmic binding protein-like II"/>
    <property type="match status" value="1"/>
</dbReference>
<evidence type="ECO:0000256" key="2">
    <source>
        <dbReference type="SAM" id="MobiDB-lite"/>
    </source>
</evidence>
<dbReference type="PANTHER" id="PTHR30290:SF64">
    <property type="entry name" value="ABC TRANSPORTER PERIPLASMIC BINDING PROTEIN"/>
    <property type="match status" value="1"/>
</dbReference>
<protein>
    <submittedName>
        <fullName evidence="5">Nickel/dipeptide/oligopeptide ABC transporter substrate-binding protein</fullName>
    </submittedName>
</protein>
<sequence length="726" mass="84920">MRRLPWLLLSALPLLLGACREASDEYPPYDCTEERMKFYERYNEKTRADLGKRVADFEEALKGELTDAERKEAEQLLDETRERLRDPDFFQRKSVEDLPADLEWEFGMDQPELGSEEAKKGGTLHSYIPGGTYPPNIRSCGKEANNSFRSYHWDDIEMAQISLHPNTNRIIPGLADRWAVGEDGRSVFFHIDDEARWSDGEEVTSEDWMMSFYIYLSDYLSVAFYKNYYSEQFWGITTYGKDYLCIRNAFPKPLAPFWAAIPPSQAGFYKEFGPDFEERYNWRPRPTTGAYVIREEDIQKGRSISLSLVEDWWAKDRKYYKNRFNVDRIEYRQVRDEEKQFQMFLQGDIDIYYLNDAKKWYEQTEVDAAFKGYFERATFYNDYPRVSRGLYFNLSKKPLDNPDVRIGLSHATNWRKVIDLDLRGDAERLNLLNEGFGDISNPDIRARDYSVRKAREAFARAGYTKSGPDGILENDKGRRLSFTITTYKIPAVEAMMLRLKEEARRAGVEYKIEALDPTSAFQKTSRKEHQISFSGWAITPPFPDYYQQFHSKEAYIPGTKKPRPMTNNLSIFADPEVDKILEANRNARSYEVIKNTSRELEQIFHDRAVWIPSYQRPFYRLGYWRWVRWPDDFNVRLASEPEMTHLHWIDQDMKQDTLAAMREGRVFGEKILLFDQYRTLRKPEKGTPEADEGTDAGGESAAPSETDGTERDETPPAVEDEEGADE</sequence>
<evidence type="ECO:0000313" key="5">
    <source>
        <dbReference type="EMBL" id="BCX46422.1"/>
    </source>
</evidence>
<organism evidence="5 6">
    <name type="scientific">Haloferula helveola</name>
    <dbReference type="NCBI Taxonomy" id="490095"/>
    <lineage>
        <taxon>Bacteria</taxon>
        <taxon>Pseudomonadati</taxon>
        <taxon>Verrucomicrobiota</taxon>
        <taxon>Verrucomicrobiia</taxon>
        <taxon>Verrucomicrobiales</taxon>
        <taxon>Verrucomicrobiaceae</taxon>
        <taxon>Haloferula</taxon>
    </lineage>
</organism>
<evidence type="ECO:0000259" key="4">
    <source>
        <dbReference type="Pfam" id="PF00496"/>
    </source>
</evidence>
<evidence type="ECO:0000313" key="6">
    <source>
        <dbReference type="Proteomes" id="UP001374893"/>
    </source>
</evidence>
<accession>A0ABN6GYP5</accession>
<evidence type="ECO:0000256" key="1">
    <source>
        <dbReference type="ARBA" id="ARBA00022729"/>
    </source>
</evidence>
<dbReference type="PANTHER" id="PTHR30290">
    <property type="entry name" value="PERIPLASMIC BINDING COMPONENT OF ABC TRANSPORTER"/>
    <property type="match status" value="1"/>
</dbReference>
<dbReference type="Gene3D" id="3.40.190.10">
    <property type="entry name" value="Periplasmic binding protein-like II"/>
    <property type="match status" value="1"/>
</dbReference>
<feature type="signal peptide" evidence="3">
    <location>
        <begin position="1"/>
        <end position="22"/>
    </location>
</feature>
<dbReference type="Proteomes" id="UP001374893">
    <property type="component" value="Chromosome"/>
</dbReference>
<feature type="chain" id="PRO_5046734036" evidence="3">
    <location>
        <begin position="23"/>
        <end position="726"/>
    </location>
</feature>
<feature type="domain" description="Solute-binding protein family 5" evidence="4">
    <location>
        <begin position="170"/>
        <end position="548"/>
    </location>
</feature>
<dbReference type="InterPro" id="IPR039424">
    <property type="entry name" value="SBP_5"/>
</dbReference>
<gene>
    <name evidence="5" type="ORF">HAHE_03300</name>
</gene>
<dbReference type="Gene3D" id="3.10.105.10">
    <property type="entry name" value="Dipeptide-binding Protein, Domain 3"/>
    <property type="match status" value="1"/>
</dbReference>
<proteinExistence type="predicted"/>
<feature type="region of interest" description="Disordered" evidence="2">
    <location>
        <begin position="682"/>
        <end position="726"/>
    </location>
</feature>
<name>A0ABN6GYP5_9BACT</name>
<dbReference type="PROSITE" id="PS51257">
    <property type="entry name" value="PROKAR_LIPOPROTEIN"/>
    <property type="match status" value="1"/>
</dbReference>
<keyword evidence="1 3" id="KW-0732">Signal</keyword>